<sequence length="184" mass="21705">MKTFTDNMKKYLIILVPTILLFTIAYYGVYKPYQRKREELKSLYEENKKLRDEYKRKADELKKLMKEEERINKELTQLKSRFSVGGDQKLVQEQIKTLLSDKAKIYGLAEVSFSQESVQDMNGIKKVIVKARYTSQNVENILKFLKDIEVNGLIVDNLSMGVDNINNPTAYYVEVRVYRLWMPQ</sequence>
<gene>
    <name evidence="3" type="ORF">SAMN06265353_0355</name>
</gene>
<dbReference type="OrthoDB" id="9935773at2"/>
<organism evidence="3 4">
    <name type="scientific">Hydrogenobacter hydrogenophilus</name>
    <dbReference type="NCBI Taxonomy" id="35835"/>
    <lineage>
        <taxon>Bacteria</taxon>
        <taxon>Pseudomonadati</taxon>
        <taxon>Aquificota</taxon>
        <taxon>Aquificia</taxon>
        <taxon>Aquificales</taxon>
        <taxon>Aquificaceae</taxon>
        <taxon>Hydrogenobacter</taxon>
    </lineage>
</organism>
<feature type="transmembrane region" description="Helical" evidence="2">
    <location>
        <begin position="12"/>
        <end position="30"/>
    </location>
</feature>
<evidence type="ECO:0000256" key="1">
    <source>
        <dbReference type="SAM" id="Coils"/>
    </source>
</evidence>
<evidence type="ECO:0008006" key="5">
    <source>
        <dbReference type="Google" id="ProtNLM"/>
    </source>
</evidence>
<dbReference type="EMBL" id="OBEN01000001">
    <property type="protein sequence ID" value="SNZ11893.1"/>
    <property type="molecule type" value="Genomic_DNA"/>
</dbReference>
<dbReference type="AlphaFoldDB" id="A0A285NSJ0"/>
<proteinExistence type="predicted"/>
<keyword evidence="1" id="KW-0175">Coiled coil</keyword>
<evidence type="ECO:0000256" key="2">
    <source>
        <dbReference type="SAM" id="Phobius"/>
    </source>
</evidence>
<dbReference type="RefSeq" id="WP_143441262.1">
    <property type="nucleotide sequence ID" value="NZ_OBEN01000001.1"/>
</dbReference>
<evidence type="ECO:0000313" key="3">
    <source>
        <dbReference type="EMBL" id="SNZ11893.1"/>
    </source>
</evidence>
<reference evidence="4" key="1">
    <citation type="submission" date="2017-09" db="EMBL/GenBank/DDBJ databases">
        <authorList>
            <person name="Varghese N."/>
            <person name="Submissions S."/>
        </authorList>
    </citation>
    <scope>NUCLEOTIDE SEQUENCE [LARGE SCALE GENOMIC DNA]</scope>
    <source>
        <strain evidence="4">DSM 2913</strain>
    </source>
</reference>
<evidence type="ECO:0000313" key="4">
    <source>
        <dbReference type="Proteomes" id="UP000218627"/>
    </source>
</evidence>
<keyword evidence="2" id="KW-0472">Membrane</keyword>
<accession>A0A285NSJ0</accession>
<keyword evidence="2" id="KW-0812">Transmembrane</keyword>
<dbReference type="Proteomes" id="UP000218627">
    <property type="component" value="Unassembled WGS sequence"/>
</dbReference>
<keyword evidence="4" id="KW-1185">Reference proteome</keyword>
<feature type="coiled-coil region" evidence="1">
    <location>
        <begin position="33"/>
        <end position="81"/>
    </location>
</feature>
<protein>
    <recommendedName>
        <fullName evidence="5">Type IV pilus assembly protein PilO</fullName>
    </recommendedName>
</protein>
<keyword evidence="2" id="KW-1133">Transmembrane helix</keyword>
<name>A0A285NSJ0_9AQUI</name>